<dbReference type="InterPro" id="IPR000595">
    <property type="entry name" value="cNMP-bd_dom"/>
</dbReference>
<protein>
    <submittedName>
        <fullName evidence="2">Crp/Fnr family transcriptional regulator</fullName>
    </submittedName>
</protein>
<dbReference type="EMBL" id="JBHUDZ010000002">
    <property type="protein sequence ID" value="MFD1601458.1"/>
    <property type="molecule type" value="Genomic_DNA"/>
</dbReference>
<dbReference type="CDD" id="cd00038">
    <property type="entry name" value="CAP_ED"/>
    <property type="match status" value="1"/>
</dbReference>
<accession>A0ABW4H859</accession>
<dbReference type="Proteomes" id="UP001597138">
    <property type="component" value="Unassembled WGS sequence"/>
</dbReference>
<evidence type="ECO:0000313" key="2">
    <source>
        <dbReference type="EMBL" id="MFD1601458.1"/>
    </source>
</evidence>
<keyword evidence="3" id="KW-1185">Reference proteome</keyword>
<proteinExistence type="predicted"/>
<feature type="domain" description="Cyclic nucleotide-binding" evidence="1">
    <location>
        <begin position="10"/>
        <end position="88"/>
    </location>
</feature>
<dbReference type="InterPro" id="IPR018490">
    <property type="entry name" value="cNMP-bd_dom_sf"/>
</dbReference>
<dbReference type="SUPFAM" id="SSF51206">
    <property type="entry name" value="cAMP-binding domain-like"/>
    <property type="match status" value="1"/>
</dbReference>
<comment type="caution">
    <text evidence="2">The sequence shown here is derived from an EMBL/GenBank/DDBJ whole genome shotgun (WGS) entry which is preliminary data.</text>
</comment>
<dbReference type="InterPro" id="IPR014710">
    <property type="entry name" value="RmlC-like_jellyroll"/>
</dbReference>
<dbReference type="RefSeq" id="WP_379815914.1">
    <property type="nucleotide sequence ID" value="NZ_JBHUDZ010000002.1"/>
</dbReference>
<name>A0ABW4H859_9FLAO</name>
<evidence type="ECO:0000313" key="3">
    <source>
        <dbReference type="Proteomes" id="UP001597138"/>
    </source>
</evidence>
<dbReference type="Gene3D" id="2.60.120.10">
    <property type="entry name" value="Jelly Rolls"/>
    <property type="match status" value="1"/>
</dbReference>
<organism evidence="2 3">
    <name type="scientific">Flavobacterium artemisiae</name>
    <dbReference type="NCBI Taxonomy" id="2126556"/>
    <lineage>
        <taxon>Bacteria</taxon>
        <taxon>Pseudomonadati</taxon>
        <taxon>Bacteroidota</taxon>
        <taxon>Flavobacteriia</taxon>
        <taxon>Flavobacteriales</taxon>
        <taxon>Flavobacteriaceae</taxon>
        <taxon>Flavobacterium</taxon>
    </lineage>
</organism>
<evidence type="ECO:0000259" key="1">
    <source>
        <dbReference type="PROSITE" id="PS50042"/>
    </source>
</evidence>
<dbReference type="PROSITE" id="PS50042">
    <property type="entry name" value="CNMP_BINDING_3"/>
    <property type="match status" value="1"/>
</dbReference>
<dbReference type="Pfam" id="PF00027">
    <property type="entry name" value="cNMP_binding"/>
    <property type="match status" value="1"/>
</dbReference>
<gene>
    <name evidence="2" type="ORF">ACFSC2_01770</name>
</gene>
<reference evidence="3" key="1">
    <citation type="journal article" date="2019" name="Int. J. Syst. Evol. Microbiol.">
        <title>The Global Catalogue of Microorganisms (GCM) 10K type strain sequencing project: providing services to taxonomists for standard genome sequencing and annotation.</title>
        <authorList>
            <consortium name="The Broad Institute Genomics Platform"/>
            <consortium name="The Broad Institute Genome Sequencing Center for Infectious Disease"/>
            <person name="Wu L."/>
            <person name="Ma J."/>
        </authorList>
    </citation>
    <scope>NUCLEOTIDE SEQUENCE [LARGE SCALE GENOMIC DNA]</scope>
    <source>
        <strain evidence="3">CCUG 70865</strain>
    </source>
</reference>
<sequence>MIELFKAMENIQKLDFETKELIKLSFIEERFNKEATIVAQGKVCEKIYFIKSGVVRRFYIEDDKEIVSWIYTENQFFTSLSSYFEQKPSFEIFTACEETIVYSLFFKDELKLLNYPVFAQFHIKFLRIYLSKLNEFHHVFRFMSAQEKYGFLLRSFPDIIKKAKLKHIASLIGVSQETLSRIRAAII</sequence>